<feature type="transmembrane region" description="Helical" evidence="1">
    <location>
        <begin position="141"/>
        <end position="159"/>
    </location>
</feature>
<feature type="transmembrane region" description="Helical" evidence="1">
    <location>
        <begin position="62"/>
        <end position="82"/>
    </location>
</feature>
<keyword evidence="1" id="KW-0472">Membrane</keyword>
<evidence type="ECO:0000256" key="1">
    <source>
        <dbReference type="SAM" id="Phobius"/>
    </source>
</evidence>
<dbReference type="PANTHER" id="PTHR37314">
    <property type="entry name" value="SLR0142 PROTEIN"/>
    <property type="match status" value="1"/>
</dbReference>
<evidence type="ECO:0000313" key="2">
    <source>
        <dbReference type="EMBL" id="MFC5140865.1"/>
    </source>
</evidence>
<sequence>MTELVAGRAAIRAGTASTLLAAASGVVDLWAVTSLGGPFAGVVTGNLVTVGGAAGRADAGALWPPLVAVLGFAAGVALWALAWRRRPDAVGAPLVAELVVLGALAVAWAVPGVPTLVLLAVAAAAMGGQSSTALRLGESTTYLTGTLTGAVVVLVAGGARGRVVALKQLAAVVAGAAVAAVVLGVLAWAVPVLAVVLVAGALVVLGRRPTAR</sequence>
<name>A0ABV9ZKN7_9PSEU</name>
<dbReference type="EMBL" id="JBHSKG010000012">
    <property type="protein sequence ID" value="MFC5140865.1"/>
    <property type="molecule type" value="Genomic_DNA"/>
</dbReference>
<keyword evidence="3" id="KW-1185">Reference proteome</keyword>
<evidence type="ECO:0000313" key="3">
    <source>
        <dbReference type="Proteomes" id="UP001596175"/>
    </source>
</evidence>
<proteinExistence type="predicted"/>
<keyword evidence="1" id="KW-1133">Transmembrane helix</keyword>
<dbReference type="RefSeq" id="WP_378023027.1">
    <property type="nucleotide sequence ID" value="NZ_JBHSKG010000012.1"/>
</dbReference>
<keyword evidence="1" id="KW-0812">Transmembrane</keyword>
<gene>
    <name evidence="2" type="ORF">ACFPK1_21700</name>
</gene>
<reference evidence="3" key="1">
    <citation type="journal article" date="2019" name="Int. J. Syst. Evol. Microbiol.">
        <title>The Global Catalogue of Microorganisms (GCM) 10K type strain sequencing project: providing services to taxonomists for standard genome sequencing and annotation.</title>
        <authorList>
            <consortium name="The Broad Institute Genomics Platform"/>
            <consortium name="The Broad Institute Genome Sequencing Center for Infectious Disease"/>
            <person name="Wu L."/>
            <person name="Ma J."/>
        </authorList>
    </citation>
    <scope>NUCLEOTIDE SEQUENCE [LARGE SCALE GENOMIC DNA]</scope>
    <source>
        <strain evidence="3">XZYJ18</strain>
    </source>
</reference>
<comment type="caution">
    <text evidence="2">The sequence shown here is derived from an EMBL/GenBank/DDBJ whole genome shotgun (WGS) entry which is preliminary data.</text>
</comment>
<feature type="transmembrane region" description="Helical" evidence="1">
    <location>
        <begin position="171"/>
        <end position="204"/>
    </location>
</feature>
<accession>A0ABV9ZKN7</accession>
<dbReference type="Pfam" id="PF06912">
    <property type="entry name" value="DUF1275"/>
    <property type="match status" value="1"/>
</dbReference>
<dbReference type="Proteomes" id="UP001596175">
    <property type="component" value="Unassembled WGS sequence"/>
</dbReference>
<protein>
    <submittedName>
        <fullName evidence="2">DUF1275 family protein</fullName>
    </submittedName>
</protein>
<dbReference type="InterPro" id="IPR010699">
    <property type="entry name" value="DUF1275"/>
</dbReference>
<organism evidence="2 3">
    <name type="scientific">Actinomycetospora rhizophila</name>
    <dbReference type="NCBI Taxonomy" id="1416876"/>
    <lineage>
        <taxon>Bacteria</taxon>
        <taxon>Bacillati</taxon>
        <taxon>Actinomycetota</taxon>
        <taxon>Actinomycetes</taxon>
        <taxon>Pseudonocardiales</taxon>
        <taxon>Pseudonocardiaceae</taxon>
        <taxon>Actinomycetospora</taxon>
    </lineage>
</organism>
<dbReference type="PANTHER" id="PTHR37314:SF4">
    <property type="entry name" value="UPF0700 TRANSMEMBRANE PROTEIN YOAK"/>
    <property type="match status" value="1"/>
</dbReference>